<dbReference type="AlphaFoldDB" id="A0A6M1RY48"/>
<evidence type="ECO:0000313" key="4">
    <source>
        <dbReference type="Proteomes" id="UP000477311"/>
    </source>
</evidence>
<dbReference type="Gene3D" id="3.30.450.90">
    <property type="match status" value="1"/>
</dbReference>
<dbReference type="PROSITE" id="PS00662">
    <property type="entry name" value="T2SP_E"/>
    <property type="match status" value="1"/>
</dbReference>
<dbReference type="GO" id="GO:0016887">
    <property type="term" value="F:ATP hydrolysis activity"/>
    <property type="evidence" value="ECO:0007669"/>
    <property type="project" value="InterPro"/>
</dbReference>
<dbReference type="Gene3D" id="3.40.50.300">
    <property type="entry name" value="P-loop containing nucleotide triphosphate hydrolases"/>
    <property type="match status" value="1"/>
</dbReference>
<dbReference type="PANTHER" id="PTHR30486">
    <property type="entry name" value="TWITCHING MOTILITY PROTEIN PILT"/>
    <property type="match status" value="1"/>
</dbReference>
<dbReference type="NCBIfam" id="TIGR01420">
    <property type="entry name" value="pilT_fam"/>
    <property type="match status" value="1"/>
</dbReference>
<dbReference type="InterPro" id="IPR050921">
    <property type="entry name" value="T4SS_GSP_E_ATPase"/>
</dbReference>
<organism evidence="3 4">
    <name type="scientific">Limisphaera ngatamarikiensis</name>
    <dbReference type="NCBI Taxonomy" id="1324935"/>
    <lineage>
        <taxon>Bacteria</taxon>
        <taxon>Pseudomonadati</taxon>
        <taxon>Verrucomicrobiota</taxon>
        <taxon>Verrucomicrobiia</taxon>
        <taxon>Limisphaerales</taxon>
        <taxon>Limisphaeraceae</taxon>
        <taxon>Limisphaera</taxon>
    </lineage>
</organism>
<sequence length="364" mass="41160">MAKIDAFFNLMFEHKASDLHLSSGNVPMLRINGELHRIDHPPLDPDELKRMLYEITPDYKIKIFEETGDVDFGYEIPNISRFRANYFMQKNGISAVFRQIPTKVLSFEDFEKMDAPLPPVLKKFAMLEKGLVVVTGPTGSGKSTTLAAIIDYANRNRRDHIITLEDPIEFVHESKNCLVQHREVGVHTKSFAAGLRGALREDPDIILIGELRDLETIELALIAAATGHLVFATLHTPSAAKTVDRIIDVFPAEQQNKIRATLAESLRGIVAQNLFKRIDRKGRVAALEILVFTTAIANLVREGKTHQIPGMIQVGKKWGNQPLDDAIMEHLRMKRISPEEAYEKCLDKKRFRPFLPHPPDDEEV</sequence>
<proteinExistence type="inferred from homology"/>
<dbReference type="Pfam" id="PF00437">
    <property type="entry name" value="T2SSE"/>
    <property type="match status" value="1"/>
</dbReference>
<evidence type="ECO:0000256" key="1">
    <source>
        <dbReference type="ARBA" id="ARBA00006611"/>
    </source>
</evidence>
<feature type="domain" description="Bacterial type II secretion system protein E" evidence="2">
    <location>
        <begin position="199"/>
        <end position="213"/>
    </location>
</feature>
<reference evidence="3 4" key="1">
    <citation type="submission" date="2020-02" db="EMBL/GenBank/DDBJ databases">
        <title>Draft genome sequence of Limisphaera ngatamarikiensis NGM72.4T, a thermophilic Verrucomicrobia grouped in subdivision 3.</title>
        <authorList>
            <person name="Carere C.R."/>
            <person name="Steen J."/>
            <person name="Hugenholtz P."/>
            <person name="Stott M.B."/>
        </authorList>
    </citation>
    <scope>NUCLEOTIDE SEQUENCE [LARGE SCALE GENOMIC DNA]</scope>
    <source>
        <strain evidence="3 4">NGM72.4</strain>
    </source>
</reference>
<dbReference type="EMBL" id="JAAKYA010000082">
    <property type="protein sequence ID" value="NGO40274.1"/>
    <property type="molecule type" value="Genomic_DNA"/>
</dbReference>
<comment type="caution">
    <text evidence="3">The sequence shown here is derived from an EMBL/GenBank/DDBJ whole genome shotgun (WGS) entry which is preliminary data.</text>
</comment>
<dbReference type="InterPro" id="IPR003593">
    <property type="entry name" value="AAA+_ATPase"/>
</dbReference>
<dbReference type="CDD" id="cd01131">
    <property type="entry name" value="PilT"/>
    <property type="match status" value="1"/>
</dbReference>
<name>A0A6M1RY48_9BACT</name>
<dbReference type="InterPro" id="IPR001482">
    <property type="entry name" value="T2SS/T4SS_dom"/>
</dbReference>
<dbReference type="InterPro" id="IPR027417">
    <property type="entry name" value="P-loop_NTPase"/>
</dbReference>
<dbReference type="PANTHER" id="PTHR30486:SF6">
    <property type="entry name" value="TYPE IV PILUS RETRACTATION ATPASE PILT"/>
    <property type="match status" value="1"/>
</dbReference>
<dbReference type="SUPFAM" id="SSF52540">
    <property type="entry name" value="P-loop containing nucleoside triphosphate hydrolases"/>
    <property type="match status" value="1"/>
</dbReference>
<evidence type="ECO:0000313" key="3">
    <source>
        <dbReference type="EMBL" id="NGO40274.1"/>
    </source>
</evidence>
<dbReference type="InterPro" id="IPR006321">
    <property type="entry name" value="PilT/PilU"/>
</dbReference>
<gene>
    <name evidence="3" type="ORF">G4L39_12840</name>
</gene>
<dbReference type="RefSeq" id="WP_165108688.1">
    <property type="nucleotide sequence ID" value="NZ_JAAKYA010000082.1"/>
</dbReference>
<protein>
    <submittedName>
        <fullName evidence="3">Type IV pilus twitching motility protein PilT</fullName>
    </submittedName>
</protein>
<dbReference type="GO" id="GO:0005524">
    <property type="term" value="F:ATP binding"/>
    <property type="evidence" value="ECO:0007669"/>
    <property type="project" value="InterPro"/>
</dbReference>
<accession>A0A6M1RY48</accession>
<keyword evidence="4" id="KW-1185">Reference proteome</keyword>
<comment type="similarity">
    <text evidence="1">Belongs to the GSP E family.</text>
</comment>
<dbReference type="SMART" id="SM00382">
    <property type="entry name" value="AAA"/>
    <property type="match status" value="1"/>
</dbReference>
<evidence type="ECO:0000259" key="2">
    <source>
        <dbReference type="PROSITE" id="PS00662"/>
    </source>
</evidence>
<dbReference type="Proteomes" id="UP000477311">
    <property type="component" value="Unassembled WGS sequence"/>
</dbReference>